<organism evidence="3 4">
    <name type="scientific">Siccirubricoccus soli</name>
    <dbReference type="NCBI Taxonomy" id="2899147"/>
    <lineage>
        <taxon>Bacteria</taxon>
        <taxon>Pseudomonadati</taxon>
        <taxon>Pseudomonadota</taxon>
        <taxon>Alphaproteobacteria</taxon>
        <taxon>Acetobacterales</taxon>
        <taxon>Roseomonadaceae</taxon>
        <taxon>Siccirubricoccus</taxon>
    </lineage>
</organism>
<accession>A0ABT1D5Q7</accession>
<dbReference type="InterPro" id="IPR052344">
    <property type="entry name" value="Transposase-related"/>
</dbReference>
<protein>
    <submittedName>
        <fullName evidence="3">Transposase</fullName>
    </submittedName>
</protein>
<name>A0ABT1D5Q7_9PROT</name>
<dbReference type="EMBL" id="JAFIRR010000086">
    <property type="protein sequence ID" value="MCO6417262.1"/>
    <property type="molecule type" value="Genomic_DNA"/>
</dbReference>
<dbReference type="InterPro" id="IPR039552">
    <property type="entry name" value="IS66_C"/>
</dbReference>
<dbReference type="PANTHER" id="PTHR33678">
    <property type="entry name" value="BLL1576 PROTEIN"/>
    <property type="match status" value="1"/>
</dbReference>
<evidence type="ECO:0000313" key="3">
    <source>
        <dbReference type="EMBL" id="MCO6417262.1"/>
    </source>
</evidence>
<dbReference type="RefSeq" id="WP_252953891.1">
    <property type="nucleotide sequence ID" value="NZ_JAFIRR010000086.1"/>
</dbReference>
<keyword evidence="4" id="KW-1185">Reference proteome</keyword>
<feature type="non-terminal residue" evidence="3">
    <location>
        <position position="1"/>
    </location>
</feature>
<dbReference type="InterPro" id="IPR004291">
    <property type="entry name" value="Transposase_IS66_central"/>
</dbReference>
<proteinExistence type="predicted"/>
<gene>
    <name evidence="3" type="ORF">JYK14_13960</name>
</gene>
<reference evidence="3 4" key="1">
    <citation type="submission" date="2021-12" db="EMBL/GenBank/DDBJ databases">
        <title>Siccirubricoccus leaddurans sp. nov., a high concentration Zn2+ tolerance bacterium.</title>
        <authorList>
            <person name="Cao Y."/>
        </authorList>
    </citation>
    <scope>NUCLEOTIDE SEQUENCE [LARGE SCALE GENOMIC DNA]</scope>
    <source>
        <strain evidence="3 4">KC 17139</strain>
    </source>
</reference>
<dbReference type="PANTHER" id="PTHR33678:SF1">
    <property type="entry name" value="BLL1576 PROTEIN"/>
    <property type="match status" value="1"/>
</dbReference>
<dbReference type="Pfam" id="PF03050">
    <property type="entry name" value="DDE_Tnp_IS66"/>
    <property type="match status" value="1"/>
</dbReference>
<feature type="domain" description="Transposase IS66 central" evidence="1">
    <location>
        <begin position="2"/>
        <end position="73"/>
    </location>
</feature>
<dbReference type="Proteomes" id="UP001523392">
    <property type="component" value="Unassembled WGS sequence"/>
</dbReference>
<evidence type="ECO:0000259" key="2">
    <source>
        <dbReference type="Pfam" id="PF13817"/>
    </source>
</evidence>
<evidence type="ECO:0000259" key="1">
    <source>
        <dbReference type="Pfam" id="PF03050"/>
    </source>
</evidence>
<comment type="caution">
    <text evidence="3">The sequence shown here is derived from an EMBL/GenBank/DDBJ whole genome shotgun (WGS) entry which is preliminary data.</text>
</comment>
<feature type="domain" description="Transposase IS66 C-terminal" evidence="2">
    <location>
        <begin position="81"/>
        <end position="118"/>
    </location>
</feature>
<sequence length="130" mass="14519">RLHDWLLTQRRRLSGKSTLGKAMQYALNRWEALARYLEDGRLSIDNNLAERQLRGIALTTKNFPFLGSDAEGKRAASIYTVAETATLNGLDPEPYIAAVIDRLARGHTIGRLHELPPWNSKPETPPVVTG</sequence>
<dbReference type="Pfam" id="PF13817">
    <property type="entry name" value="DDE_Tnp_IS66_C"/>
    <property type="match status" value="1"/>
</dbReference>
<evidence type="ECO:0000313" key="4">
    <source>
        <dbReference type="Proteomes" id="UP001523392"/>
    </source>
</evidence>